<keyword evidence="1" id="KW-0175">Coiled coil</keyword>
<gene>
    <name evidence="2" type="ORF">RUM43_013557</name>
</gene>
<accession>A0AAN8P258</accession>
<dbReference type="Proteomes" id="UP001372834">
    <property type="component" value="Unassembled WGS sequence"/>
</dbReference>
<protein>
    <submittedName>
        <fullName evidence="2">Uncharacterized protein</fullName>
    </submittedName>
</protein>
<comment type="caution">
    <text evidence="2">The sequence shown here is derived from an EMBL/GenBank/DDBJ whole genome shotgun (WGS) entry which is preliminary data.</text>
</comment>
<evidence type="ECO:0000313" key="3">
    <source>
        <dbReference type="Proteomes" id="UP001372834"/>
    </source>
</evidence>
<feature type="coiled-coil region" evidence="1">
    <location>
        <begin position="170"/>
        <end position="207"/>
    </location>
</feature>
<organism evidence="2 3">
    <name type="scientific">Polyplax serrata</name>
    <name type="common">Common mouse louse</name>
    <dbReference type="NCBI Taxonomy" id="468196"/>
    <lineage>
        <taxon>Eukaryota</taxon>
        <taxon>Metazoa</taxon>
        <taxon>Ecdysozoa</taxon>
        <taxon>Arthropoda</taxon>
        <taxon>Hexapoda</taxon>
        <taxon>Insecta</taxon>
        <taxon>Pterygota</taxon>
        <taxon>Neoptera</taxon>
        <taxon>Paraneoptera</taxon>
        <taxon>Psocodea</taxon>
        <taxon>Troctomorpha</taxon>
        <taxon>Phthiraptera</taxon>
        <taxon>Anoplura</taxon>
        <taxon>Polyplacidae</taxon>
        <taxon>Polyplax</taxon>
    </lineage>
</organism>
<evidence type="ECO:0000256" key="1">
    <source>
        <dbReference type="SAM" id="Coils"/>
    </source>
</evidence>
<feature type="coiled-coil region" evidence="1">
    <location>
        <begin position="419"/>
        <end position="482"/>
    </location>
</feature>
<sequence length="589" mass="69182">MKRDFEKYFARDRASRNHEGGFVASKMNSLLSNLIEKEEELIVYKRRLKELEKAFHYNLEVISERDLELSTLEKELSNGHGQLQKVLRERNEMQDLLKALTKRNDRKIQQLETKLSNKERELRTLQKENLRNANTLKKLSHDFKEDDWKKILQMNLRFETDRKELLDVLRQEMEEKEKYYLLEIDNLSEKLEEIKREKHKFKRIEEENISLKCHLTDMEKLFKQKETAYLEQLEKFRTRTTVVSREVQCGINKKRVADKQLQASPTTDETGIQSVEPGNENEEYLRKKFIFVQQQNEVLKCVIKDLKKNNDFNTHADICDECVATKLEIRAVNEKFESEISSIKKALVDEKMQRTEEEAVIQNMEATMNCLKDRLLSGLSNCAGKFEVGDDIFNYSYNQVKLQVSDLERRLCDKMDTLISDTRSERNKMNETLKKLENECLEKLDKALLREDSTAMIGENLLEKIRVEIVKLENKIENDMKDMVANNNKWCNSNKSGLNNLQVEKALLLTPQNNSNPVPEMGICKGEESSEIFDASTTYGRKDNIWKEKSTLGCGSGKLAFTFENQFLNRRFWDGNMLTKFSNDFMIGR</sequence>
<reference evidence="2 3" key="1">
    <citation type="submission" date="2023-10" db="EMBL/GenBank/DDBJ databases">
        <title>Genomes of two closely related lineages of the louse Polyplax serrata with different host specificities.</title>
        <authorList>
            <person name="Martinu J."/>
            <person name="Tarabai H."/>
            <person name="Stefka J."/>
            <person name="Hypsa V."/>
        </authorList>
    </citation>
    <scope>NUCLEOTIDE SEQUENCE [LARGE SCALE GENOMIC DNA]</scope>
    <source>
        <strain evidence="2">HR10_N</strain>
    </source>
</reference>
<name>A0AAN8P258_POLSC</name>
<proteinExistence type="predicted"/>
<dbReference type="EMBL" id="JAWJWE010000007">
    <property type="protein sequence ID" value="KAK6632786.1"/>
    <property type="molecule type" value="Genomic_DNA"/>
</dbReference>
<dbReference type="AlphaFoldDB" id="A0AAN8P258"/>
<evidence type="ECO:0000313" key="2">
    <source>
        <dbReference type="EMBL" id="KAK6632786.1"/>
    </source>
</evidence>
<feature type="coiled-coil region" evidence="1">
    <location>
        <begin position="83"/>
        <end position="128"/>
    </location>
</feature>